<comment type="caution">
    <text evidence="17">The sequence shown here is derived from an EMBL/GenBank/DDBJ whole genome shotgun (WGS) entry which is preliminary data.</text>
</comment>
<dbReference type="Gene3D" id="1.10.287.560">
    <property type="entry name" value="Histidine kinase CheA-like, homodimeric domain"/>
    <property type="match status" value="1"/>
</dbReference>
<dbReference type="Pfam" id="PF02895">
    <property type="entry name" value="H-kinase_dim"/>
    <property type="match status" value="1"/>
</dbReference>
<evidence type="ECO:0000256" key="8">
    <source>
        <dbReference type="ARBA" id="ARBA00022777"/>
    </source>
</evidence>
<dbReference type="InterPro" id="IPR005467">
    <property type="entry name" value="His_kinase_dom"/>
</dbReference>
<dbReference type="Gene3D" id="3.30.565.10">
    <property type="entry name" value="Histidine kinase-like ATPase, C-terminal domain"/>
    <property type="match status" value="1"/>
</dbReference>
<dbReference type="EMBL" id="SUNI01000017">
    <property type="protein sequence ID" value="TJZ90377.1"/>
    <property type="molecule type" value="Genomic_DNA"/>
</dbReference>
<dbReference type="GO" id="GO:0005737">
    <property type="term" value="C:cytoplasm"/>
    <property type="evidence" value="ECO:0007669"/>
    <property type="project" value="InterPro"/>
</dbReference>
<dbReference type="GO" id="GO:0006935">
    <property type="term" value="P:chemotaxis"/>
    <property type="evidence" value="ECO:0007669"/>
    <property type="project" value="UniProtKB-KW"/>
</dbReference>
<sequence>MFFVECDELLEVLAGGLRQMEAADLEKEIVHSVFRAVHSIKGGAAAFGLSDLVTFAHRFETVLDLIRSDRMEIEAPVMTLLHRCSDGLADLIESARAGLDADRGLTGALLAELDALIDSDGSDEGEPIVFTPITLDFGDVAASPPAAALRIRMSPSADLYRSGNDPVALMTALRKLGPAEVSLLAEEVAPLESWDPDQPGLAWDIRMPSSVTEAQILTVFEFVEDCCRLFIDRLAEVPGPALSLAPLADFLAVPAPDAAPPMAPLPPPGPARIDPAPVQLAPQTPATPDPEPADPIPAVPGLRVASSAPEAAAAPAPTIRVGLERVDRLMNMIGELVIKEAMLSQTIQTAGLQDAPDVVAGLDSIRQLAGEIQESVMAIRAQPLKLVFQRMHRILREAADATGKPVRLITLGEQTEVDKTMIERLVDPLTHMIRNSVDHGLEDSVTRQRRGKPAEGVITLSAAHRSGRVQIEVSDDGGGIDRPRVRQIAEERGLVAPGTPLSAAEIDQLLFLPGFSCKDQVSALSGRGVGLDVVRREIMSLGGRVMIHSVEGEGTTFSIALPLTLAVLEGMLIQLGDQTMVLPITAVQETLQPNRAMLHGMGAGTQLLSSRGELIPIVDLCSVFGLPAIEPLESAVLIVVETDTRQRAAFRVDSIFDQRQVVIKSLEQNYGRVPGVSAATILGDGQIALIIDPEEIVLSLSNDQGRLMAAMAANG</sequence>
<dbReference type="EC" id="2.7.13.3" evidence="2"/>
<dbReference type="OrthoDB" id="9803176at2"/>
<comment type="function">
    <text evidence="11">Involved in the transmission of sensory signals from the chemoreceptors to the flagellar motors. CheA is autophosphorylated; it can transfer its phosphate group to either CheB or CheY.</text>
</comment>
<evidence type="ECO:0000259" key="16">
    <source>
        <dbReference type="PROSITE" id="PS50894"/>
    </source>
</evidence>
<dbReference type="InterPro" id="IPR036641">
    <property type="entry name" value="HPT_dom_sf"/>
</dbReference>
<evidence type="ECO:0000256" key="1">
    <source>
        <dbReference type="ARBA" id="ARBA00000085"/>
    </source>
</evidence>
<dbReference type="CDD" id="cd00088">
    <property type="entry name" value="HPT"/>
    <property type="match status" value="1"/>
</dbReference>
<feature type="region of interest" description="Disordered" evidence="13">
    <location>
        <begin position="261"/>
        <end position="293"/>
    </location>
</feature>
<dbReference type="CDD" id="cd16916">
    <property type="entry name" value="HATPase_CheA-like"/>
    <property type="match status" value="1"/>
</dbReference>
<evidence type="ECO:0000313" key="18">
    <source>
        <dbReference type="Proteomes" id="UP000309747"/>
    </source>
</evidence>
<reference evidence="17 18" key="1">
    <citation type="submission" date="2019-04" db="EMBL/GenBank/DDBJ databases">
        <authorList>
            <person name="Li J."/>
        </authorList>
    </citation>
    <scope>NUCLEOTIDE SEQUENCE [LARGE SCALE GENOMIC DNA]</scope>
    <source>
        <strain evidence="17 18">KCTC 42687</strain>
    </source>
</reference>
<dbReference type="Pfam" id="PF01584">
    <property type="entry name" value="CheW"/>
    <property type="match status" value="1"/>
</dbReference>
<organism evidence="17 18">
    <name type="scientific">Paracoccus gahaiensis</name>
    <dbReference type="NCBI Taxonomy" id="1706839"/>
    <lineage>
        <taxon>Bacteria</taxon>
        <taxon>Pseudomonadati</taxon>
        <taxon>Pseudomonadota</taxon>
        <taxon>Alphaproteobacteria</taxon>
        <taxon>Rhodobacterales</taxon>
        <taxon>Paracoccaceae</taxon>
        <taxon>Paracoccus</taxon>
    </lineage>
</organism>
<feature type="domain" description="Histidine kinase" evidence="14">
    <location>
        <begin position="363"/>
        <end position="565"/>
    </location>
</feature>
<dbReference type="InterPro" id="IPR008207">
    <property type="entry name" value="Sig_transdc_His_kin_Hpt_dom"/>
</dbReference>
<evidence type="ECO:0000259" key="14">
    <source>
        <dbReference type="PROSITE" id="PS50109"/>
    </source>
</evidence>
<evidence type="ECO:0000256" key="4">
    <source>
        <dbReference type="ARBA" id="ARBA00022500"/>
    </source>
</evidence>
<evidence type="ECO:0000256" key="12">
    <source>
        <dbReference type="PROSITE-ProRule" id="PRU00110"/>
    </source>
</evidence>
<accession>A0A4U0R662</accession>
<feature type="modified residue" description="Phosphohistidine" evidence="12">
    <location>
        <position position="38"/>
    </location>
</feature>
<dbReference type="InterPro" id="IPR036097">
    <property type="entry name" value="HisK_dim/P_sf"/>
</dbReference>
<dbReference type="SMART" id="SM00073">
    <property type="entry name" value="HPT"/>
    <property type="match status" value="1"/>
</dbReference>
<keyword evidence="6" id="KW-0808">Transferase</keyword>
<keyword evidence="7" id="KW-0547">Nucleotide-binding</keyword>
<dbReference type="InterPro" id="IPR004105">
    <property type="entry name" value="CheA-like_dim"/>
</dbReference>
<feature type="domain" description="HPt" evidence="16">
    <location>
        <begin position="1"/>
        <end position="95"/>
    </location>
</feature>
<evidence type="ECO:0000256" key="10">
    <source>
        <dbReference type="ARBA" id="ARBA00023012"/>
    </source>
</evidence>
<feature type="domain" description="CheW-like" evidence="15">
    <location>
        <begin position="567"/>
        <end position="702"/>
    </location>
</feature>
<dbReference type="CDD" id="cd00731">
    <property type="entry name" value="CheA_reg"/>
    <property type="match status" value="1"/>
</dbReference>
<keyword evidence="10" id="KW-0902">Two-component regulatory system</keyword>
<dbReference type="Pfam" id="PF02518">
    <property type="entry name" value="HATPase_c"/>
    <property type="match status" value="1"/>
</dbReference>
<dbReference type="SMART" id="SM01231">
    <property type="entry name" value="H-kinase_dim"/>
    <property type="match status" value="1"/>
</dbReference>
<dbReference type="PROSITE" id="PS50894">
    <property type="entry name" value="HPT"/>
    <property type="match status" value="1"/>
</dbReference>
<dbReference type="SMART" id="SM00260">
    <property type="entry name" value="CheW"/>
    <property type="match status" value="1"/>
</dbReference>
<dbReference type="InterPro" id="IPR036890">
    <property type="entry name" value="HATPase_C_sf"/>
</dbReference>
<evidence type="ECO:0000256" key="3">
    <source>
        <dbReference type="ARBA" id="ARBA00021495"/>
    </source>
</evidence>
<evidence type="ECO:0000256" key="7">
    <source>
        <dbReference type="ARBA" id="ARBA00022741"/>
    </source>
</evidence>
<dbReference type="SUPFAM" id="SSF47226">
    <property type="entry name" value="Histidine-containing phosphotransfer domain, HPT domain"/>
    <property type="match status" value="1"/>
</dbReference>
<feature type="compositionally biased region" description="Low complexity" evidence="13">
    <location>
        <begin position="271"/>
        <end position="284"/>
    </location>
</feature>
<dbReference type="SMART" id="SM00387">
    <property type="entry name" value="HATPase_c"/>
    <property type="match status" value="1"/>
</dbReference>
<protein>
    <recommendedName>
        <fullName evidence="3">Chemotaxis protein CheA</fullName>
        <ecNumber evidence="2">2.7.13.3</ecNumber>
    </recommendedName>
</protein>
<dbReference type="InterPro" id="IPR037006">
    <property type="entry name" value="CheA-like_homodim_sf"/>
</dbReference>
<evidence type="ECO:0000256" key="6">
    <source>
        <dbReference type="ARBA" id="ARBA00022679"/>
    </source>
</evidence>
<dbReference type="SUPFAM" id="SSF47384">
    <property type="entry name" value="Homodimeric domain of signal transducing histidine kinase"/>
    <property type="match status" value="1"/>
</dbReference>
<dbReference type="InterPro" id="IPR003594">
    <property type="entry name" value="HATPase_dom"/>
</dbReference>
<dbReference type="InterPro" id="IPR051315">
    <property type="entry name" value="Bact_Chemotaxis_CheA"/>
</dbReference>
<evidence type="ECO:0000256" key="2">
    <source>
        <dbReference type="ARBA" id="ARBA00012438"/>
    </source>
</evidence>
<dbReference type="Pfam" id="PF01627">
    <property type="entry name" value="Hpt"/>
    <property type="match status" value="1"/>
</dbReference>
<dbReference type="FunFam" id="2.30.30.40:FF:000048">
    <property type="entry name" value="Chemotaxis protein CheA, putative"/>
    <property type="match status" value="1"/>
</dbReference>
<dbReference type="PRINTS" id="PR00344">
    <property type="entry name" value="BCTRLSENSOR"/>
</dbReference>
<dbReference type="GO" id="GO:0000155">
    <property type="term" value="F:phosphorelay sensor kinase activity"/>
    <property type="evidence" value="ECO:0007669"/>
    <property type="project" value="InterPro"/>
</dbReference>
<dbReference type="PANTHER" id="PTHR43395">
    <property type="entry name" value="SENSOR HISTIDINE KINASE CHEA"/>
    <property type="match status" value="1"/>
</dbReference>
<keyword evidence="8" id="KW-0418">Kinase</keyword>
<keyword evidence="18" id="KW-1185">Reference proteome</keyword>
<name>A0A4U0R662_9RHOB</name>
<dbReference type="Proteomes" id="UP000309747">
    <property type="component" value="Unassembled WGS sequence"/>
</dbReference>
<dbReference type="Gene3D" id="2.30.30.40">
    <property type="entry name" value="SH3 Domains"/>
    <property type="match status" value="1"/>
</dbReference>
<evidence type="ECO:0000256" key="5">
    <source>
        <dbReference type="ARBA" id="ARBA00022553"/>
    </source>
</evidence>
<dbReference type="SUPFAM" id="SSF50341">
    <property type="entry name" value="CheW-like"/>
    <property type="match status" value="1"/>
</dbReference>
<dbReference type="InterPro" id="IPR036061">
    <property type="entry name" value="CheW-like_dom_sf"/>
</dbReference>
<evidence type="ECO:0000259" key="15">
    <source>
        <dbReference type="PROSITE" id="PS50851"/>
    </source>
</evidence>
<evidence type="ECO:0000313" key="17">
    <source>
        <dbReference type="EMBL" id="TJZ90377.1"/>
    </source>
</evidence>
<dbReference type="InterPro" id="IPR002545">
    <property type="entry name" value="CheW-lke_dom"/>
</dbReference>
<evidence type="ECO:0000256" key="13">
    <source>
        <dbReference type="SAM" id="MobiDB-lite"/>
    </source>
</evidence>
<keyword evidence="9" id="KW-0067">ATP-binding</keyword>
<dbReference type="PROSITE" id="PS50851">
    <property type="entry name" value="CHEW"/>
    <property type="match status" value="1"/>
</dbReference>
<proteinExistence type="predicted"/>
<dbReference type="PROSITE" id="PS50109">
    <property type="entry name" value="HIS_KIN"/>
    <property type="match status" value="1"/>
</dbReference>
<keyword evidence="4" id="KW-0145">Chemotaxis</keyword>
<feature type="compositionally biased region" description="Pro residues" evidence="13">
    <location>
        <begin position="261"/>
        <end position="270"/>
    </location>
</feature>
<dbReference type="PANTHER" id="PTHR43395:SF10">
    <property type="entry name" value="CHEMOTAXIS PROTEIN CHEA"/>
    <property type="match status" value="1"/>
</dbReference>
<dbReference type="GO" id="GO:0005524">
    <property type="term" value="F:ATP binding"/>
    <property type="evidence" value="ECO:0007669"/>
    <property type="project" value="UniProtKB-KW"/>
</dbReference>
<comment type="catalytic activity">
    <reaction evidence="1">
        <text>ATP + protein L-histidine = ADP + protein N-phospho-L-histidine.</text>
        <dbReference type="EC" id="2.7.13.3"/>
    </reaction>
</comment>
<keyword evidence="5 12" id="KW-0597">Phosphoprotein</keyword>
<evidence type="ECO:0000256" key="9">
    <source>
        <dbReference type="ARBA" id="ARBA00022840"/>
    </source>
</evidence>
<dbReference type="Gene3D" id="1.20.120.160">
    <property type="entry name" value="HPT domain"/>
    <property type="match status" value="1"/>
</dbReference>
<gene>
    <name evidence="17" type="ORF">FA743_15595</name>
</gene>
<evidence type="ECO:0000256" key="11">
    <source>
        <dbReference type="ARBA" id="ARBA00035100"/>
    </source>
</evidence>
<dbReference type="FunFam" id="3.30.565.10:FF:000016">
    <property type="entry name" value="Chemotaxis protein CheA, putative"/>
    <property type="match status" value="1"/>
</dbReference>
<dbReference type="SUPFAM" id="SSF55874">
    <property type="entry name" value="ATPase domain of HSP90 chaperone/DNA topoisomerase II/histidine kinase"/>
    <property type="match status" value="1"/>
</dbReference>
<dbReference type="InterPro" id="IPR004358">
    <property type="entry name" value="Sig_transdc_His_kin-like_C"/>
</dbReference>
<dbReference type="AlphaFoldDB" id="A0A4U0R662"/>